<evidence type="ECO:0000256" key="6">
    <source>
        <dbReference type="SAM" id="Phobius"/>
    </source>
</evidence>
<dbReference type="EMBL" id="JBHTKL010000005">
    <property type="protein sequence ID" value="MFD1019800.1"/>
    <property type="molecule type" value="Genomic_DNA"/>
</dbReference>
<keyword evidence="2" id="KW-1003">Cell membrane</keyword>
<feature type="transmembrane region" description="Helical" evidence="6">
    <location>
        <begin position="152"/>
        <end position="175"/>
    </location>
</feature>
<keyword evidence="5 6" id="KW-0472">Membrane</keyword>
<evidence type="ECO:0000256" key="4">
    <source>
        <dbReference type="ARBA" id="ARBA00022989"/>
    </source>
</evidence>
<keyword evidence="3 6" id="KW-0812">Transmembrane</keyword>
<evidence type="ECO:0000256" key="1">
    <source>
        <dbReference type="ARBA" id="ARBA00004651"/>
    </source>
</evidence>
<feature type="transmembrane region" description="Helical" evidence="6">
    <location>
        <begin position="113"/>
        <end position="132"/>
    </location>
</feature>
<feature type="transmembrane region" description="Helical" evidence="6">
    <location>
        <begin position="187"/>
        <end position="205"/>
    </location>
</feature>
<keyword evidence="4 6" id="KW-1133">Transmembrane helix</keyword>
<feature type="transmembrane region" description="Helical" evidence="6">
    <location>
        <begin position="66"/>
        <end position="88"/>
    </location>
</feature>
<keyword evidence="8" id="KW-1185">Reference proteome</keyword>
<comment type="caution">
    <text evidence="7">The sequence shown here is derived from an EMBL/GenBank/DDBJ whole genome shotgun (WGS) entry which is preliminary data.</text>
</comment>
<sequence>MGIVVGYILLGLSIAAPIGPINIEIINRGLKYGFWPSFCVGLGGMTFDFFFMAFMFMGLAQVLGIVWVKASLMLLGSVILITSGWTSLKGAPPETLHESEFPSRELKREALKGYLTGFTIAGTNPMNLLFWLGIYGSVLSTALTKGNPLESFLISSLVFVGLGLWNANLAFTIHYGRILMNGTITKLVHVTASFILIGFGIRFGYLSCIEWLNFFI</sequence>
<dbReference type="PANTHER" id="PTHR30086">
    <property type="entry name" value="ARGININE EXPORTER PROTEIN ARGO"/>
    <property type="match status" value="1"/>
</dbReference>
<proteinExistence type="predicted"/>
<gene>
    <name evidence="7" type="ORF">ACFQ2J_11505</name>
</gene>
<evidence type="ECO:0000313" key="7">
    <source>
        <dbReference type="EMBL" id="MFD1019800.1"/>
    </source>
</evidence>
<dbReference type="Pfam" id="PF01810">
    <property type="entry name" value="LysE"/>
    <property type="match status" value="1"/>
</dbReference>
<dbReference type="RefSeq" id="WP_386060288.1">
    <property type="nucleotide sequence ID" value="NZ_JBHTKL010000005.1"/>
</dbReference>
<reference evidence="8" key="1">
    <citation type="journal article" date="2019" name="Int. J. Syst. Evol. Microbiol.">
        <title>The Global Catalogue of Microorganisms (GCM) 10K type strain sequencing project: providing services to taxonomists for standard genome sequencing and annotation.</title>
        <authorList>
            <consortium name="The Broad Institute Genomics Platform"/>
            <consortium name="The Broad Institute Genome Sequencing Center for Infectious Disease"/>
            <person name="Wu L."/>
            <person name="Ma J."/>
        </authorList>
    </citation>
    <scope>NUCLEOTIDE SEQUENCE [LARGE SCALE GENOMIC DNA]</scope>
    <source>
        <strain evidence="8">CCUG 56607</strain>
    </source>
</reference>
<protein>
    <submittedName>
        <fullName evidence="7">LysE family translocator</fullName>
    </submittedName>
</protein>
<comment type="subcellular location">
    <subcellularLocation>
        <location evidence="1">Cell membrane</location>
        <topology evidence="1">Multi-pass membrane protein</topology>
    </subcellularLocation>
</comment>
<evidence type="ECO:0000256" key="5">
    <source>
        <dbReference type="ARBA" id="ARBA00023136"/>
    </source>
</evidence>
<organism evidence="7 8">
    <name type="scientific">Thalassobacillus hwangdonensis</name>
    <dbReference type="NCBI Taxonomy" id="546108"/>
    <lineage>
        <taxon>Bacteria</taxon>
        <taxon>Bacillati</taxon>
        <taxon>Bacillota</taxon>
        <taxon>Bacilli</taxon>
        <taxon>Bacillales</taxon>
        <taxon>Bacillaceae</taxon>
        <taxon>Thalassobacillus</taxon>
    </lineage>
</organism>
<dbReference type="PANTHER" id="PTHR30086:SF6">
    <property type="entry name" value="AMINO ACID EFFLUX PROTEIN YCGF-RELATED"/>
    <property type="match status" value="1"/>
</dbReference>
<name>A0ABW3L1F9_9BACI</name>
<dbReference type="InterPro" id="IPR001123">
    <property type="entry name" value="LeuE-type"/>
</dbReference>
<accession>A0ABW3L1F9</accession>
<evidence type="ECO:0000313" key="8">
    <source>
        <dbReference type="Proteomes" id="UP001596990"/>
    </source>
</evidence>
<evidence type="ECO:0000256" key="3">
    <source>
        <dbReference type="ARBA" id="ARBA00022692"/>
    </source>
</evidence>
<feature type="transmembrane region" description="Helical" evidence="6">
    <location>
        <begin position="38"/>
        <end position="60"/>
    </location>
</feature>
<feature type="transmembrane region" description="Helical" evidence="6">
    <location>
        <begin position="6"/>
        <end position="26"/>
    </location>
</feature>
<evidence type="ECO:0000256" key="2">
    <source>
        <dbReference type="ARBA" id="ARBA00022475"/>
    </source>
</evidence>
<dbReference type="Proteomes" id="UP001596990">
    <property type="component" value="Unassembled WGS sequence"/>
</dbReference>